<dbReference type="Proteomes" id="UP000220246">
    <property type="component" value="Unassembled WGS sequence"/>
</dbReference>
<dbReference type="RefSeq" id="WP_066539608.1">
    <property type="nucleotide sequence ID" value="NZ_PDEA01000001.1"/>
</dbReference>
<keyword evidence="3" id="KW-1185">Reference proteome</keyword>
<proteinExistence type="predicted"/>
<accession>A0A2A7UTF1</accession>
<dbReference type="GeneID" id="80800483"/>
<comment type="caution">
    <text evidence="2">The sequence shown here is derived from an EMBL/GenBank/DDBJ whole genome shotgun (WGS) entry which is preliminary data.</text>
</comment>
<feature type="region of interest" description="Disordered" evidence="1">
    <location>
        <begin position="68"/>
        <end position="107"/>
    </location>
</feature>
<evidence type="ECO:0000256" key="1">
    <source>
        <dbReference type="SAM" id="MobiDB-lite"/>
    </source>
</evidence>
<dbReference type="OrthoDB" id="9153761at2"/>
<reference evidence="3" key="1">
    <citation type="submission" date="2017-09" db="EMBL/GenBank/DDBJ databases">
        <title>FDA dAtabase for Regulatory Grade micrObial Sequences (FDA-ARGOS): Supporting development and validation of Infectious Disease Dx tests.</title>
        <authorList>
            <person name="Minogue T."/>
            <person name="Wolcott M."/>
            <person name="Wasieloski L."/>
            <person name="Aguilar W."/>
            <person name="Moore D."/>
            <person name="Tallon L."/>
            <person name="Sadzewicz L."/>
            <person name="Ott S."/>
            <person name="Zhao X."/>
            <person name="Nagaraj S."/>
            <person name="Vavikolanu K."/>
            <person name="Aluvathingal J."/>
            <person name="Nadendla S."/>
            <person name="Sichtig H."/>
        </authorList>
    </citation>
    <scope>NUCLEOTIDE SEQUENCE [LARGE SCALE GENOMIC DNA]</scope>
    <source>
        <strain evidence="3">FDAARGOS_394</strain>
    </source>
</reference>
<organism evidence="2 3">
    <name type="scientific">Comamonas terrigena</name>
    <dbReference type="NCBI Taxonomy" id="32013"/>
    <lineage>
        <taxon>Bacteria</taxon>
        <taxon>Pseudomonadati</taxon>
        <taxon>Pseudomonadota</taxon>
        <taxon>Betaproteobacteria</taxon>
        <taxon>Burkholderiales</taxon>
        <taxon>Comamonadaceae</taxon>
        <taxon>Comamonas</taxon>
    </lineage>
</organism>
<dbReference type="AlphaFoldDB" id="A0A2A7UTF1"/>
<gene>
    <name evidence="2" type="ORF">CRM82_07715</name>
</gene>
<evidence type="ECO:0000313" key="2">
    <source>
        <dbReference type="EMBL" id="PEH88504.1"/>
    </source>
</evidence>
<name>A0A2A7UTF1_COMTR</name>
<protein>
    <submittedName>
        <fullName evidence="2">Uncharacterized protein</fullName>
    </submittedName>
</protein>
<dbReference type="EMBL" id="PDEA01000001">
    <property type="protein sequence ID" value="PEH88504.1"/>
    <property type="molecule type" value="Genomic_DNA"/>
</dbReference>
<sequence length="107" mass="11723">MSIVVYYLLNTSPEGAEPAWQPQCLPYSDAQMGEALQQCQRLRSDARHAHVTISSELRDMVGPVGVAAVEGGRTPDGELYDWSKAGRAGASRKHAQQPPVQRKDMDT</sequence>
<evidence type="ECO:0000313" key="3">
    <source>
        <dbReference type="Proteomes" id="UP000220246"/>
    </source>
</evidence>